<dbReference type="AlphaFoldDB" id="A0AA88X5I9"/>
<organism evidence="2 3">
    <name type="scientific">Escallonia herrerae</name>
    <dbReference type="NCBI Taxonomy" id="1293975"/>
    <lineage>
        <taxon>Eukaryota</taxon>
        <taxon>Viridiplantae</taxon>
        <taxon>Streptophyta</taxon>
        <taxon>Embryophyta</taxon>
        <taxon>Tracheophyta</taxon>
        <taxon>Spermatophyta</taxon>
        <taxon>Magnoliopsida</taxon>
        <taxon>eudicotyledons</taxon>
        <taxon>Gunneridae</taxon>
        <taxon>Pentapetalae</taxon>
        <taxon>asterids</taxon>
        <taxon>campanulids</taxon>
        <taxon>Escalloniales</taxon>
        <taxon>Escalloniaceae</taxon>
        <taxon>Escallonia</taxon>
    </lineage>
</organism>
<gene>
    <name evidence="2" type="ORF">RJ639_028217</name>
</gene>
<name>A0AA88X5I9_9ASTE</name>
<feature type="region of interest" description="Disordered" evidence="1">
    <location>
        <begin position="74"/>
        <end position="100"/>
    </location>
</feature>
<feature type="compositionally biased region" description="Basic residues" evidence="1">
    <location>
        <begin position="1"/>
        <end position="10"/>
    </location>
</feature>
<dbReference type="PANTHER" id="PTHR36385:SF1">
    <property type="entry name" value="OS07G0562900 PROTEIN"/>
    <property type="match status" value="1"/>
</dbReference>
<dbReference type="EMBL" id="JAVXUP010000057">
    <property type="protein sequence ID" value="KAK3040302.1"/>
    <property type="molecule type" value="Genomic_DNA"/>
</dbReference>
<keyword evidence="3" id="KW-1185">Reference proteome</keyword>
<sequence>MAKNRNKKKRDGSSAMDTASDQTVVNVPQAMDTSESAAPKQALSAPSRKVKKGVQMKRTKNVRKMKAIAKAISQNEKSVVKVSKNESKTLRTQSAKKLYD</sequence>
<protein>
    <submittedName>
        <fullName evidence="2">Uncharacterized protein</fullName>
    </submittedName>
</protein>
<reference evidence="2" key="1">
    <citation type="submission" date="2022-12" db="EMBL/GenBank/DDBJ databases">
        <title>Draft genome assemblies for two species of Escallonia (Escalloniales).</title>
        <authorList>
            <person name="Chanderbali A."/>
            <person name="Dervinis C."/>
            <person name="Anghel I."/>
            <person name="Soltis D."/>
            <person name="Soltis P."/>
            <person name="Zapata F."/>
        </authorList>
    </citation>
    <scope>NUCLEOTIDE SEQUENCE</scope>
    <source>
        <strain evidence="2">UCBG64.0493</strain>
        <tissue evidence="2">Leaf</tissue>
    </source>
</reference>
<dbReference type="Proteomes" id="UP001188597">
    <property type="component" value="Unassembled WGS sequence"/>
</dbReference>
<evidence type="ECO:0000313" key="3">
    <source>
        <dbReference type="Proteomes" id="UP001188597"/>
    </source>
</evidence>
<feature type="compositionally biased region" description="Polar residues" evidence="1">
    <location>
        <begin position="15"/>
        <end position="36"/>
    </location>
</feature>
<feature type="compositionally biased region" description="Polar residues" evidence="1">
    <location>
        <begin position="90"/>
        <end position="100"/>
    </location>
</feature>
<feature type="region of interest" description="Disordered" evidence="1">
    <location>
        <begin position="1"/>
        <end position="62"/>
    </location>
</feature>
<proteinExistence type="predicted"/>
<feature type="compositionally biased region" description="Basic residues" evidence="1">
    <location>
        <begin position="48"/>
        <end position="62"/>
    </location>
</feature>
<comment type="caution">
    <text evidence="2">The sequence shown here is derived from an EMBL/GenBank/DDBJ whole genome shotgun (WGS) entry which is preliminary data.</text>
</comment>
<accession>A0AA88X5I9</accession>
<evidence type="ECO:0000313" key="2">
    <source>
        <dbReference type="EMBL" id="KAK3040302.1"/>
    </source>
</evidence>
<dbReference type="PANTHER" id="PTHR36385">
    <property type="entry name" value="OS07G0562900 PROTEIN"/>
    <property type="match status" value="1"/>
</dbReference>
<evidence type="ECO:0000256" key="1">
    <source>
        <dbReference type="SAM" id="MobiDB-lite"/>
    </source>
</evidence>